<feature type="domain" description="NYN" evidence="1">
    <location>
        <begin position="12"/>
        <end position="59"/>
    </location>
</feature>
<keyword evidence="3" id="KW-1185">Reference proteome</keyword>
<sequence length="68" mass="7631">MVNSAKRPTGKAKKEQKEIDIMIAVDMLTHSFQKNMDEATLLAGDLDFKPLIDALVLNGTEFLKLVKR</sequence>
<dbReference type="Gene3D" id="3.40.50.1010">
    <property type="entry name" value="5'-nuclease"/>
    <property type="match status" value="1"/>
</dbReference>
<evidence type="ECO:0000313" key="3">
    <source>
        <dbReference type="Proteomes" id="UP000621307"/>
    </source>
</evidence>
<evidence type="ECO:0000259" key="1">
    <source>
        <dbReference type="Pfam" id="PF01936"/>
    </source>
</evidence>
<dbReference type="RefSeq" id="WP_190570524.1">
    <property type="nucleotide sequence ID" value="NZ_JACJQL010000052.1"/>
</dbReference>
<evidence type="ECO:0000313" key="2">
    <source>
        <dbReference type="EMBL" id="MBD2254416.1"/>
    </source>
</evidence>
<accession>A0ABR8BKM5</accession>
<protein>
    <submittedName>
        <fullName evidence="2">NYN domain-containing protein</fullName>
    </submittedName>
</protein>
<comment type="caution">
    <text evidence="2">The sequence shown here is derived from an EMBL/GenBank/DDBJ whole genome shotgun (WGS) entry which is preliminary data.</text>
</comment>
<dbReference type="EMBL" id="JACJQL010000052">
    <property type="protein sequence ID" value="MBD2254416.1"/>
    <property type="molecule type" value="Genomic_DNA"/>
</dbReference>
<dbReference type="Pfam" id="PF01936">
    <property type="entry name" value="NYN"/>
    <property type="match status" value="1"/>
</dbReference>
<proteinExistence type="predicted"/>
<reference evidence="2 3" key="1">
    <citation type="journal article" date="2020" name="ISME J.">
        <title>Comparative genomics reveals insights into cyanobacterial evolution and habitat adaptation.</title>
        <authorList>
            <person name="Chen M.Y."/>
            <person name="Teng W.K."/>
            <person name="Zhao L."/>
            <person name="Hu C.X."/>
            <person name="Zhou Y.K."/>
            <person name="Han B.P."/>
            <person name="Song L.R."/>
            <person name="Shu W.S."/>
        </authorList>
    </citation>
    <scope>NUCLEOTIDE SEQUENCE [LARGE SCALE GENOMIC DNA]</scope>
    <source>
        <strain evidence="2 3">FACHB-3921</strain>
    </source>
</reference>
<dbReference type="InterPro" id="IPR021139">
    <property type="entry name" value="NYN"/>
</dbReference>
<organism evidence="2 3">
    <name type="scientific">Nostoc parmelioides FACHB-3921</name>
    <dbReference type="NCBI Taxonomy" id="2692909"/>
    <lineage>
        <taxon>Bacteria</taxon>
        <taxon>Bacillati</taxon>
        <taxon>Cyanobacteriota</taxon>
        <taxon>Cyanophyceae</taxon>
        <taxon>Nostocales</taxon>
        <taxon>Nostocaceae</taxon>
        <taxon>Nostoc</taxon>
    </lineage>
</organism>
<gene>
    <name evidence="2" type="ORF">H6G14_24540</name>
</gene>
<dbReference type="Proteomes" id="UP000621307">
    <property type="component" value="Unassembled WGS sequence"/>
</dbReference>
<name>A0ABR8BKM5_9NOSO</name>